<dbReference type="Gene3D" id="3.10.450.50">
    <property type="match status" value="1"/>
</dbReference>
<dbReference type="InterPro" id="IPR032710">
    <property type="entry name" value="NTF2-like_dom_sf"/>
</dbReference>
<accession>A0A068NUU1</accession>
<sequence length="85" mass="9579">MNAANASGAKNFEPGGSSRFEVMHMGSQGDLAYWTGIQWAKARMKGKSDSVPFNLRVTEVFRRENGDWKLIHRHADRLSEEPADK</sequence>
<dbReference type="Proteomes" id="UP000027982">
    <property type="component" value="Chromosome"/>
</dbReference>
<dbReference type="Pfam" id="PF13474">
    <property type="entry name" value="SnoaL_3"/>
    <property type="match status" value="1"/>
</dbReference>
<dbReference type="HOGENOM" id="CLU_2507809_0_0_0"/>
<proteinExistence type="predicted"/>
<dbReference type="eggNOG" id="ENOG502ZRYZ">
    <property type="taxonomic scope" value="Bacteria"/>
</dbReference>
<name>A0A068NUU1_FIMGI</name>
<evidence type="ECO:0000313" key="3">
    <source>
        <dbReference type="Proteomes" id="UP000027982"/>
    </source>
</evidence>
<dbReference type="AlphaFoldDB" id="A0A068NUU1"/>
<dbReference type="EMBL" id="CP007139">
    <property type="protein sequence ID" value="AIE86525.1"/>
    <property type="molecule type" value="Genomic_DNA"/>
</dbReference>
<keyword evidence="3" id="KW-1185">Reference proteome</keyword>
<protein>
    <submittedName>
        <fullName evidence="2">Polynucleotide phosphorylase/polyadenylase</fullName>
    </submittedName>
</protein>
<gene>
    <name evidence="2" type="ORF">OP10G_3157</name>
</gene>
<organism evidence="2 3">
    <name type="scientific">Fimbriimonas ginsengisoli Gsoil 348</name>
    <dbReference type="NCBI Taxonomy" id="661478"/>
    <lineage>
        <taxon>Bacteria</taxon>
        <taxon>Bacillati</taxon>
        <taxon>Armatimonadota</taxon>
        <taxon>Fimbriimonadia</taxon>
        <taxon>Fimbriimonadales</taxon>
        <taxon>Fimbriimonadaceae</taxon>
        <taxon>Fimbriimonas</taxon>
    </lineage>
</organism>
<dbReference type="SUPFAM" id="SSF54427">
    <property type="entry name" value="NTF2-like"/>
    <property type="match status" value="1"/>
</dbReference>
<evidence type="ECO:0000259" key="1">
    <source>
        <dbReference type="Pfam" id="PF13474"/>
    </source>
</evidence>
<evidence type="ECO:0000313" key="2">
    <source>
        <dbReference type="EMBL" id="AIE86525.1"/>
    </source>
</evidence>
<reference evidence="2 3" key="1">
    <citation type="journal article" date="2014" name="PLoS ONE">
        <title>The first complete genome sequence of the class fimbriimonadia in the phylum armatimonadetes.</title>
        <authorList>
            <person name="Hu Z.Y."/>
            <person name="Wang Y.Z."/>
            <person name="Im W.T."/>
            <person name="Wang S.Y."/>
            <person name="Zhao G.P."/>
            <person name="Zheng H.J."/>
            <person name="Quan Z.X."/>
        </authorList>
    </citation>
    <scope>NUCLEOTIDE SEQUENCE [LARGE SCALE GENOMIC DNA]</scope>
    <source>
        <strain evidence="2">Gsoil 348</strain>
    </source>
</reference>
<dbReference type="InterPro" id="IPR037401">
    <property type="entry name" value="SnoaL-like"/>
</dbReference>
<feature type="domain" description="SnoaL-like" evidence="1">
    <location>
        <begin position="19"/>
        <end position="75"/>
    </location>
</feature>
<dbReference type="KEGG" id="fgi:OP10G_3157"/>